<comment type="caution">
    <text evidence="1">The sequence shown here is derived from an EMBL/GenBank/DDBJ whole genome shotgun (WGS) entry which is preliminary data.</text>
</comment>
<dbReference type="EMBL" id="CM055092">
    <property type="protein sequence ID" value="KAJ7571053.1"/>
    <property type="molecule type" value="Genomic_DNA"/>
</dbReference>
<evidence type="ECO:0000313" key="1">
    <source>
        <dbReference type="EMBL" id="KAJ7571053.1"/>
    </source>
</evidence>
<keyword evidence="2" id="KW-1185">Reference proteome</keyword>
<sequence length="77" mass="8573">MILHLLLPLLESFIYCWCLLVHYEGDGRGQALEAAALDRRQLSGDLSICIRNSEVDLSLCSVIEGLFSTIFVDLGFV</sequence>
<reference evidence="2" key="1">
    <citation type="journal article" date="2024" name="Proc. Natl. Acad. Sci. U.S.A.">
        <title>Extraordinary preservation of gene collinearity over three hundred million years revealed in homosporous lycophytes.</title>
        <authorList>
            <person name="Li C."/>
            <person name="Wickell D."/>
            <person name="Kuo L.Y."/>
            <person name="Chen X."/>
            <person name="Nie B."/>
            <person name="Liao X."/>
            <person name="Peng D."/>
            <person name="Ji J."/>
            <person name="Jenkins J."/>
            <person name="Williams M."/>
            <person name="Shu S."/>
            <person name="Plott C."/>
            <person name="Barry K."/>
            <person name="Rajasekar S."/>
            <person name="Grimwood J."/>
            <person name="Han X."/>
            <person name="Sun S."/>
            <person name="Hou Z."/>
            <person name="He W."/>
            <person name="Dai G."/>
            <person name="Sun C."/>
            <person name="Schmutz J."/>
            <person name="Leebens-Mack J.H."/>
            <person name="Li F.W."/>
            <person name="Wang L."/>
        </authorList>
    </citation>
    <scope>NUCLEOTIDE SEQUENCE [LARGE SCALE GENOMIC DNA]</scope>
    <source>
        <strain evidence="2">cv. PW_Plant_1</strain>
    </source>
</reference>
<dbReference type="Proteomes" id="UP001162992">
    <property type="component" value="Chromosome 1"/>
</dbReference>
<name>A0ACC2EX42_DIPCM</name>
<accession>A0ACC2EX42</accession>
<protein>
    <submittedName>
        <fullName evidence="1">Uncharacterized protein</fullName>
    </submittedName>
</protein>
<gene>
    <name evidence="1" type="ORF">O6H91_01G147000</name>
</gene>
<organism evidence="1 2">
    <name type="scientific">Diphasiastrum complanatum</name>
    <name type="common">Issler's clubmoss</name>
    <name type="synonym">Lycopodium complanatum</name>
    <dbReference type="NCBI Taxonomy" id="34168"/>
    <lineage>
        <taxon>Eukaryota</taxon>
        <taxon>Viridiplantae</taxon>
        <taxon>Streptophyta</taxon>
        <taxon>Embryophyta</taxon>
        <taxon>Tracheophyta</taxon>
        <taxon>Lycopodiopsida</taxon>
        <taxon>Lycopodiales</taxon>
        <taxon>Lycopodiaceae</taxon>
        <taxon>Lycopodioideae</taxon>
        <taxon>Diphasiastrum</taxon>
    </lineage>
</organism>
<proteinExistence type="predicted"/>
<evidence type="ECO:0000313" key="2">
    <source>
        <dbReference type="Proteomes" id="UP001162992"/>
    </source>
</evidence>